<feature type="domain" description="Heme-copper oxidase subunit III family profile" evidence="12">
    <location>
        <begin position="1"/>
        <end position="220"/>
    </location>
</feature>
<evidence type="ECO:0000313" key="14">
    <source>
        <dbReference type="Proteomes" id="UP001597046"/>
    </source>
</evidence>
<comment type="caution">
    <text evidence="13">The sequence shown here is derived from an EMBL/GenBank/DDBJ whole genome shotgun (WGS) entry which is preliminary data.</text>
</comment>
<evidence type="ECO:0000256" key="9">
    <source>
        <dbReference type="ARBA" id="ARBA00031625"/>
    </source>
</evidence>
<evidence type="ECO:0000256" key="1">
    <source>
        <dbReference type="ARBA" id="ARBA00004651"/>
    </source>
</evidence>
<evidence type="ECO:0000313" key="13">
    <source>
        <dbReference type="EMBL" id="MFD1054038.1"/>
    </source>
</evidence>
<evidence type="ECO:0000256" key="7">
    <source>
        <dbReference type="ARBA" id="ARBA00023136"/>
    </source>
</evidence>
<organism evidence="13 14">
    <name type="scientific">Terrabacter terrigena</name>
    <dbReference type="NCBI Taxonomy" id="574718"/>
    <lineage>
        <taxon>Bacteria</taxon>
        <taxon>Bacillati</taxon>
        <taxon>Actinomycetota</taxon>
        <taxon>Actinomycetes</taxon>
        <taxon>Micrococcales</taxon>
        <taxon>Intrasporangiaceae</taxon>
        <taxon>Terrabacter</taxon>
    </lineage>
</organism>
<evidence type="ECO:0000259" key="12">
    <source>
        <dbReference type="PROSITE" id="PS50253"/>
    </source>
</evidence>
<comment type="subcellular location">
    <subcellularLocation>
        <location evidence="1 10">Cell membrane</location>
        <topology evidence="1 10">Multi-pass membrane protein</topology>
    </subcellularLocation>
</comment>
<evidence type="ECO:0000256" key="10">
    <source>
        <dbReference type="RuleBase" id="RU003376"/>
    </source>
</evidence>
<evidence type="ECO:0000256" key="11">
    <source>
        <dbReference type="SAM" id="Phobius"/>
    </source>
</evidence>
<dbReference type="PROSITE" id="PS50253">
    <property type="entry name" value="COX3"/>
    <property type="match status" value="1"/>
</dbReference>
<keyword evidence="14" id="KW-1185">Reference proteome</keyword>
<evidence type="ECO:0000256" key="2">
    <source>
        <dbReference type="ARBA" id="ARBA00010581"/>
    </source>
</evidence>
<keyword evidence="7 11" id="KW-0472">Membrane</keyword>
<dbReference type="PANTHER" id="PTHR11403">
    <property type="entry name" value="CYTOCHROME C OXIDASE SUBUNIT III"/>
    <property type="match status" value="1"/>
</dbReference>
<keyword evidence="6 11" id="KW-1133">Transmembrane helix</keyword>
<accession>A0ABW3MTL8</accession>
<dbReference type="EC" id="7.1.1.9" evidence="3"/>
<feature type="transmembrane region" description="Helical" evidence="11">
    <location>
        <begin position="155"/>
        <end position="179"/>
    </location>
</feature>
<reference evidence="14" key="1">
    <citation type="journal article" date="2019" name="Int. J. Syst. Evol. Microbiol.">
        <title>The Global Catalogue of Microorganisms (GCM) 10K type strain sequencing project: providing services to taxonomists for standard genome sequencing and annotation.</title>
        <authorList>
            <consortium name="The Broad Institute Genomics Platform"/>
            <consortium name="The Broad Institute Genome Sequencing Center for Infectious Disease"/>
            <person name="Wu L."/>
            <person name="Ma J."/>
        </authorList>
    </citation>
    <scope>NUCLEOTIDE SEQUENCE [LARGE SCALE GENOMIC DNA]</scope>
    <source>
        <strain evidence="14">CCUG 57508</strain>
    </source>
</reference>
<dbReference type="Gene3D" id="1.20.120.80">
    <property type="entry name" value="Cytochrome c oxidase, subunit III, four-helix bundle"/>
    <property type="match status" value="1"/>
</dbReference>
<dbReference type="Proteomes" id="UP001597046">
    <property type="component" value="Unassembled WGS sequence"/>
</dbReference>
<keyword evidence="5 10" id="KW-0812">Transmembrane</keyword>
<feature type="transmembrane region" description="Helical" evidence="11">
    <location>
        <begin position="200"/>
        <end position="219"/>
    </location>
</feature>
<dbReference type="PANTHER" id="PTHR11403:SF2">
    <property type="entry name" value="CYTOCHROME BO(3) UBIQUINOL OXIDASE SUBUNIT 3"/>
    <property type="match status" value="1"/>
</dbReference>
<feature type="transmembrane region" description="Helical" evidence="11">
    <location>
        <begin position="117"/>
        <end position="135"/>
    </location>
</feature>
<sequence length="220" mass="24396">MSNVATASAVPSSAVAASAHHGPATRPNMVAVGTIVWLSSELMFFAGLFAVYFQLRSVRGDLWAAQTEKLNLPFASVNCLVLVISSVWCQLGVWKAERGQKARTGRLFDLKGWGMREWYVLTYLFGAFFIAGQVMEYSELVHENVTLSSDAYGSVFYMATGFHGLHVTGGLIAFLLIIARTFTTRRYTHANATGAVVTSYYWHFVDVVWIALFATIYLLR</sequence>
<dbReference type="RefSeq" id="WP_386051932.1">
    <property type="nucleotide sequence ID" value="NZ_JBHTKH010000003.1"/>
</dbReference>
<feature type="transmembrane region" description="Helical" evidence="11">
    <location>
        <begin position="75"/>
        <end position="96"/>
    </location>
</feature>
<protein>
    <recommendedName>
        <fullName evidence="3">cytochrome-c oxidase</fullName>
        <ecNumber evidence="3">7.1.1.9</ecNumber>
    </recommendedName>
    <alternativeName>
        <fullName evidence="8">Cytochrome aa3 subunit 3</fullName>
    </alternativeName>
    <alternativeName>
        <fullName evidence="9">Cytochrome c oxidase polypeptide III</fullName>
    </alternativeName>
</protein>
<keyword evidence="4" id="KW-1003">Cell membrane</keyword>
<feature type="transmembrane region" description="Helical" evidence="11">
    <location>
        <begin position="35"/>
        <end position="55"/>
    </location>
</feature>
<dbReference type="InterPro" id="IPR013833">
    <property type="entry name" value="Cyt_c_oxidase_su3_a-hlx"/>
</dbReference>
<evidence type="ECO:0000256" key="8">
    <source>
        <dbReference type="ARBA" id="ARBA00031400"/>
    </source>
</evidence>
<dbReference type="Pfam" id="PF00510">
    <property type="entry name" value="COX3"/>
    <property type="match status" value="1"/>
</dbReference>
<dbReference type="InterPro" id="IPR000298">
    <property type="entry name" value="Cyt_c_oxidase-like_su3"/>
</dbReference>
<dbReference type="SUPFAM" id="SSF81452">
    <property type="entry name" value="Cytochrome c oxidase subunit III-like"/>
    <property type="match status" value="1"/>
</dbReference>
<evidence type="ECO:0000256" key="5">
    <source>
        <dbReference type="ARBA" id="ARBA00022692"/>
    </source>
</evidence>
<comment type="similarity">
    <text evidence="2 10">Belongs to the cytochrome c oxidase subunit 3 family.</text>
</comment>
<evidence type="ECO:0000256" key="3">
    <source>
        <dbReference type="ARBA" id="ARBA00012949"/>
    </source>
</evidence>
<dbReference type="CDD" id="cd00386">
    <property type="entry name" value="Heme_Cu_Oxidase_III_like"/>
    <property type="match status" value="1"/>
</dbReference>
<evidence type="ECO:0000256" key="6">
    <source>
        <dbReference type="ARBA" id="ARBA00022989"/>
    </source>
</evidence>
<dbReference type="EMBL" id="JBHTKH010000003">
    <property type="protein sequence ID" value="MFD1054038.1"/>
    <property type="molecule type" value="Genomic_DNA"/>
</dbReference>
<name>A0ABW3MTL8_9MICO</name>
<gene>
    <name evidence="13" type="ORF">ACFQ2V_06960</name>
</gene>
<dbReference type="InterPro" id="IPR024791">
    <property type="entry name" value="Cyt_c/ubiquinol_Oxase_su3"/>
</dbReference>
<proteinExistence type="inferred from homology"/>
<evidence type="ECO:0000256" key="4">
    <source>
        <dbReference type="ARBA" id="ARBA00022475"/>
    </source>
</evidence>
<dbReference type="InterPro" id="IPR035973">
    <property type="entry name" value="Cyt_c_oxidase_su3-like_sf"/>
</dbReference>